<name>A0A6J4JQJ8_9BACT</name>
<dbReference type="Pfam" id="PF05973">
    <property type="entry name" value="Gp49"/>
    <property type="match status" value="1"/>
</dbReference>
<dbReference type="InterPro" id="IPR009241">
    <property type="entry name" value="HigB-like"/>
</dbReference>
<accession>A0A6J4JQJ8</accession>
<gene>
    <name evidence="1" type="ORF">AVDCRST_MAG63-3862</name>
</gene>
<sequence>METTERQVKLLVLENGKCPFAAWYTGIKDTLTRARIAARIARVQAGNPGDSKSVGEGVHELRLDFGPGYRVYFALIGDTIVVLLVGGDKATQEDDIERAQTLWKENRANAERFQRDFGG</sequence>
<dbReference type="PANTHER" id="PTHR41791:SF1">
    <property type="entry name" value="SSL7039 PROTEIN"/>
    <property type="match status" value="1"/>
</dbReference>
<dbReference type="NCBIfam" id="TIGR02683">
    <property type="entry name" value="upstrm_HI1419"/>
    <property type="match status" value="1"/>
</dbReference>
<protein>
    <submittedName>
        <fullName evidence="1">Phage protein (ACLAME 827)</fullName>
    </submittedName>
</protein>
<organism evidence="1">
    <name type="scientific">uncultured Armatimonadetes bacterium</name>
    <dbReference type="NCBI Taxonomy" id="157466"/>
    <lineage>
        <taxon>Bacteria</taxon>
        <taxon>Bacillati</taxon>
        <taxon>Armatimonadota</taxon>
        <taxon>environmental samples</taxon>
    </lineage>
</organism>
<dbReference type="AlphaFoldDB" id="A0A6J4JQJ8"/>
<dbReference type="EMBL" id="CADCTO010000522">
    <property type="protein sequence ID" value="CAA9284843.1"/>
    <property type="molecule type" value="Genomic_DNA"/>
</dbReference>
<dbReference type="PANTHER" id="PTHR41791">
    <property type="entry name" value="SSL7039 PROTEIN"/>
    <property type="match status" value="1"/>
</dbReference>
<dbReference type="PIRSF" id="PIRSF028744">
    <property type="entry name" value="Addict_mod_HI1419"/>
    <property type="match status" value="1"/>
</dbReference>
<dbReference type="InterPro" id="IPR014056">
    <property type="entry name" value="TypeIITA-like_toxin_pred"/>
</dbReference>
<evidence type="ECO:0000313" key="1">
    <source>
        <dbReference type="EMBL" id="CAA9284843.1"/>
    </source>
</evidence>
<reference evidence="1" key="1">
    <citation type="submission" date="2020-02" db="EMBL/GenBank/DDBJ databases">
        <authorList>
            <person name="Meier V. D."/>
        </authorList>
    </citation>
    <scope>NUCLEOTIDE SEQUENCE</scope>
    <source>
        <strain evidence="1">AVDCRST_MAG63</strain>
    </source>
</reference>
<proteinExistence type="predicted"/>